<sequence>MRIYISFIFLLLTISYPVLAQSTSEDSCVVLKNENQLLPIKDLLQYNIGLLDFSINANSNKSSDELLNELNKYSEVKNVTSGDAFEQDLLICTITSKNVDWELLYRVLKLSPKKKIILVSFIPLSSIKFNDYIFESDVLIQFDKLNSVSMRNASEIIFGGKACYGKLVNPIEGRYEANFGISLENKIRMGYGNPEEEGLNSEFIDRKVDSIMSKAIDKHAFPGAQLLVAKNNTIIYHKAFGYHTYDKKYKVTNNDLYDLASVTKITGPLPVLMQLVDNGVIDIDEKFSHYWKPWRKIKNKKDITVREVLAHQAGLEPYYIFLNEIIKDKEFVKRFVRNEPSKKFSIQIYKNLYLNNRFHKKMYRIINKTPVSAVKKYKYSGLTFLLYPEIISQLTGVSYEKYVTDSIYSPLGAENLMFNPSGKYSEDLIVPTELDTIYRKEFVKGWVHDENASLLGGVSGNAGLFGTANDLAKLIAMYQNMGTYGGKRYISEKTLKEFSKVQYPENDNKRGLGFDKPLLNNASLDISHASPAPEVSPKSFGHGGFTGTYVWADPENKLMFIFLSNRVYPTRDNRNLYSLNIRPSLQQVFYKASSVE</sequence>
<keyword evidence="1 4" id="KW-0378">Hydrolase</keyword>
<name>A0ABS9J5T9_9FLAO</name>
<evidence type="ECO:0000256" key="1">
    <source>
        <dbReference type="ARBA" id="ARBA00022801"/>
    </source>
</evidence>
<keyword evidence="2" id="KW-0732">Signal</keyword>
<evidence type="ECO:0000313" key="5">
    <source>
        <dbReference type="Proteomes" id="UP000829517"/>
    </source>
</evidence>
<gene>
    <name evidence="4" type="ORF">JM658_13225</name>
</gene>
<organism evidence="4 5">
    <name type="scientific">Joostella atrarenae</name>
    <dbReference type="NCBI Taxonomy" id="679257"/>
    <lineage>
        <taxon>Bacteria</taxon>
        <taxon>Pseudomonadati</taxon>
        <taxon>Bacteroidota</taxon>
        <taxon>Flavobacteriia</taxon>
        <taxon>Flavobacteriales</taxon>
        <taxon>Flavobacteriaceae</taxon>
        <taxon>Joostella</taxon>
    </lineage>
</organism>
<feature type="domain" description="Beta-lactamase-related" evidence="3">
    <location>
        <begin position="208"/>
        <end position="574"/>
    </location>
</feature>
<dbReference type="GO" id="GO:0016787">
    <property type="term" value="F:hydrolase activity"/>
    <property type="evidence" value="ECO:0007669"/>
    <property type="project" value="UniProtKB-KW"/>
</dbReference>
<dbReference type="RefSeq" id="WP_236959751.1">
    <property type="nucleotide sequence ID" value="NZ_JAETXX010000009.1"/>
</dbReference>
<protein>
    <submittedName>
        <fullName evidence="4">Serine hydrolase</fullName>
    </submittedName>
</protein>
<dbReference type="SUPFAM" id="SSF56601">
    <property type="entry name" value="beta-lactamase/transpeptidase-like"/>
    <property type="match status" value="1"/>
</dbReference>
<dbReference type="PANTHER" id="PTHR43283">
    <property type="entry name" value="BETA-LACTAMASE-RELATED"/>
    <property type="match status" value="1"/>
</dbReference>
<proteinExistence type="predicted"/>
<reference evidence="4 5" key="1">
    <citation type="submission" date="2021-01" db="EMBL/GenBank/DDBJ databases">
        <title>Genome sequencing of Joostella atrarenae M1-2 (= KCTC 23194).</title>
        <authorList>
            <person name="Zakaria M.R."/>
            <person name="Lam M.Q."/>
            <person name="Chong C.S."/>
        </authorList>
    </citation>
    <scope>NUCLEOTIDE SEQUENCE [LARGE SCALE GENOMIC DNA]</scope>
    <source>
        <strain evidence="4 5">M1-2</strain>
    </source>
</reference>
<accession>A0ABS9J5T9</accession>
<dbReference type="InterPro" id="IPR050789">
    <property type="entry name" value="Diverse_Enzym_Activities"/>
</dbReference>
<dbReference type="Gene3D" id="3.40.710.10">
    <property type="entry name" value="DD-peptidase/beta-lactamase superfamily"/>
    <property type="match status" value="1"/>
</dbReference>
<dbReference type="InterPro" id="IPR012338">
    <property type="entry name" value="Beta-lactam/transpept-like"/>
</dbReference>
<dbReference type="Pfam" id="PF00144">
    <property type="entry name" value="Beta-lactamase"/>
    <property type="match status" value="1"/>
</dbReference>
<feature type="chain" id="PRO_5045524614" evidence="2">
    <location>
        <begin position="21"/>
        <end position="596"/>
    </location>
</feature>
<dbReference type="PANTHER" id="PTHR43283:SF11">
    <property type="entry name" value="BETA-LACTAMASE-RELATED DOMAIN-CONTAINING PROTEIN"/>
    <property type="match status" value="1"/>
</dbReference>
<evidence type="ECO:0000259" key="3">
    <source>
        <dbReference type="Pfam" id="PF00144"/>
    </source>
</evidence>
<dbReference type="EMBL" id="JAETXX010000009">
    <property type="protein sequence ID" value="MCF8715791.1"/>
    <property type="molecule type" value="Genomic_DNA"/>
</dbReference>
<feature type="signal peptide" evidence="2">
    <location>
        <begin position="1"/>
        <end position="20"/>
    </location>
</feature>
<evidence type="ECO:0000313" key="4">
    <source>
        <dbReference type="EMBL" id="MCF8715791.1"/>
    </source>
</evidence>
<evidence type="ECO:0000256" key="2">
    <source>
        <dbReference type="SAM" id="SignalP"/>
    </source>
</evidence>
<dbReference type="Proteomes" id="UP000829517">
    <property type="component" value="Unassembled WGS sequence"/>
</dbReference>
<keyword evidence="5" id="KW-1185">Reference proteome</keyword>
<dbReference type="InterPro" id="IPR001466">
    <property type="entry name" value="Beta-lactam-related"/>
</dbReference>
<comment type="caution">
    <text evidence="4">The sequence shown here is derived from an EMBL/GenBank/DDBJ whole genome shotgun (WGS) entry which is preliminary data.</text>
</comment>